<organism evidence="1 2">
    <name type="scientific">Riccia fluitans</name>
    <dbReference type="NCBI Taxonomy" id="41844"/>
    <lineage>
        <taxon>Eukaryota</taxon>
        <taxon>Viridiplantae</taxon>
        <taxon>Streptophyta</taxon>
        <taxon>Embryophyta</taxon>
        <taxon>Marchantiophyta</taxon>
        <taxon>Marchantiopsida</taxon>
        <taxon>Marchantiidae</taxon>
        <taxon>Marchantiales</taxon>
        <taxon>Ricciaceae</taxon>
        <taxon>Riccia</taxon>
    </lineage>
</organism>
<evidence type="ECO:0000313" key="1">
    <source>
        <dbReference type="EMBL" id="KAL2652842.1"/>
    </source>
</evidence>
<name>A0ABD1ZNI2_9MARC</name>
<accession>A0ABD1ZNI2</accession>
<dbReference type="AlphaFoldDB" id="A0ABD1ZNI2"/>
<reference evidence="1 2" key="1">
    <citation type="submission" date="2024-09" db="EMBL/GenBank/DDBJ databases">
        <title>Chromosome-scale assembly of Riccia fluitans.</title>
        <authorList>
            <person name="Paukszto L."/>
            <person name="Sawicki J."/>
            <person name="Karawczyk K."/>
            <person name="Piernik-Szablinska J."/>
            <person name="Szczecinska M."/>
            <person name="Mazdziarz M."/>
        </authorList>
    </citation>
    <scope>NUCLEOTIDE SEQUENCE [LARGE SCALE GENOMIC DNA]</scope>
    <source>
        <strain evidence="1">Rf_01</strain>
        <tissue evidence="1">Aerial parts of the thallus</tissue>
    </source>
</reference>
<gene>
    <name evidence="1" type="ORF">R1flu_020970</name>
</gene>
<keyword evidence="2" id="KW-1185">Reference proteome</keyword>
<evidence type="ECO:0000313" key="2">
    <source>
        <dbReference type="Proteomes" id="UP001605036"/>
    </source>
</evidence>
<comment type="caution">
    <text evidence="1">The sequence shown here is derived from an EMBL/GenBank/DDBJ whole genome shotgun (WGS) entry which is preliminary data.</text>
</comment>
<proteinExistence type="predicted"/>
<sequence>MDRVVDVVKSTLIPLLELHVMMRFQCDKSHYKTIEVEMLRCRQACHSLAQSVLVRKELVKPSRRRGLLDDDRMLQCWDTFAVPECAGSFTQAELQDPLELQ</sequence>
<protein>
    <submittedName>
        <fullName evidence="1">Uncharacterized protein</fullName>
    </submittedName>
</protein>
<dbReference type="EMBL" id="JBHFFA010000001">
    <property type="protein sequence ID" value="KAL2652842.1"/>
    <property type="molecule type" value="Genomic_DNA"/>
</dbReference>
<dbReference type="Proteomes" id="UP001605036">
    <property type="component" value="Unassembled WGS sequence"/>
</dbReference>